<dbReference type="EMBL" id="ONZQ02000003">
    <property type="protein sequence ID" value="SPN99751.1"/>
    <property type="molecule type" value="Genomic_DNA"/>
</dbReference>
<reference evidence="1" key="1">
    <citation type="submission" date="2018-03" db="EMBL/GenBank/DDBJ databases">
        <authorList>
            <person name="Guldener U."/>
        </authorList>
    </citation>
    <scope>NUCLEOTIDE SEQUENCE</scope>
</reference>
<dbReference type="Proteomes" id="UP001187682">
    <property type="component" value="Unassembled WGS sequence"/>
</dbReference>
<protein>
    <submittedName>
        <fullName evidence="1">Uncharacterized protein</fullName>
    </submittedName>
</protein>
<keyword evidence="2" id="KW-1185">Reference proteome</keyword>
<comment type="caution">
    <text evidence="1">The sequence shown here is derived from an EMBL/GenBank/DDBJ whole genome shotgun (WGS) entry which is preliminary data.</text>
</comment>
<proteinExistence type="predicted"/>
<name>A0AAE8MTU9_9PEZI</name>
<dbReference type="AlphaFoldDB" id="A0AAE8MTU9"/>
<accession>A0AAE8MTU9</accession>
<gene>
    <name evidence="1" type="ORF">DNG_02602</name>
</gene>
<evidence type="ECO:0000313" key="2">
    <source>
        <dbReference type="Proteomes" id="UP001187682"/>
    </source>
</evidence>
<organism evidence="1 2">
    <name type="scientific">Cephalotrichum gorgonifer</name>
    <dbReference type="NCBI Taxonomy" id="2041049"/>
    <lineage>
        <taxon>Eukaryota</taxon>
        <taxon>Fungi</taxon>
        <taxon>Dikarya</taxon>
        <taxon>Ascomycota</taxon>
        <taxon>Pezizomycotina</taxon>
        <taxon>Sordariomycetes</taxon>
        <taxon>Hypocreomycetidae</taxon>
        <taxon>Microascales</taxon>
        <taxon>Microascaceae</taxon>
        <taxon>Cephalotrichum</taxon>
    </lineage>
</organism>
<sequence length="451" mass="51630">MQILPAPRITPVERVSGYPALPLENPSHTLESRVLRQLRRLQLHPSRSIKGFTRIPSLAYTNIDHGYDVLDIPTEWNSPQHLQFCGLRPEVAERFYAEWKKVGTGEEDGWLSGTAADECIVDLALQLMRTPRYEVLSRAGDWEGALHELGLAADVASAIMDPRYTRIRELGDPFHWAKDTIETNHDFLLELNRRIRARKTYLASLMDVRDERRLVSEVSRGPEDTAHAKVYFLPLPSHTVGNIFGMFNDTLPGFISSGSELHPTAQHYIHLLKDKSLAAEMASYIATRCRSKEAAIIHVPIPTEIIDQARRDPISWGDWSRLVWFSRNRKVKEFQGGTVPPRLRPYTERPVFEAPVCGFSEERVTGLQSYRDIQALRLDNLGAAYQLVFQGQEARKHWYGAAIRALYPDWVTDVASCMSPTFIERGDISDEEWNVKRIDCWNGWRWNSRPA</sequence>
<evidence type="ECO:0000313" key="1">
    <source>
        <dbReference type="EMBL" id="SPN99751.1"/>
    </source>
</evidence>